<accession>A0AAC9SST6</accession>
<sequence length="186" mass="20760">MLSYLFHRIEGRLSGRPTLLIIDEGWLVLDDGDFAGQLREWLKTLRKKNASVIFATQSLSDIANSRIAPAVVESCPTRIFLPNERAIEPQIMAFYRDFGLNDRQIAIIARAASKREYYCQTQRGNRLFELGLGPVALALSAASGKDDHRLIDSVLAEHGRGGFLPAWFDVRGVSWAADLLREGDVS</sequence>
<dbReference type="EMBL" id="CP021922">
    <property type="protein sequence ID" value="ASC06867.1"/>
    <property type="molecule type" value="Genomic_DNA"/>
</dbReference>
<reference evidence="2 3" key="1">
    <citation type="submission" date="2017-06" db="EMBL/GenBank/DDBJ databases">
        <title>Genome sequence of Acetobacter pasteurianus subsp. pasteurianus strain SRCM101468.</title>
        <authorList>
            <person name="Cho S.H."/>
        </authorList>
    </citation>
    <scope>NUCLEOTIDE SEQUENCE [LARGE SCALE GENOMIC DNA]</scope>
    <source>
        <strain evidence="2 3">SRCM101468</strain>
    </source>
</reference>
<dbReference type="Gene3D" id="3.40.50.300">
    <property type="entry name" value="P-loop containing nucleotide triphosphate hydrolases"/>
    <property type="match status" value="1"/>
</dbReference>
<evidence type="ECO:0000313" key="2">
    <source>
        <dbReference type="EMBL" id="ASC06867.1"/>
    </source>
</evidence>
<dbReference type="InterPro" id="IPR027417">
    <property type="entry name" value="P-loop_NTPase"/>
</dbReference>
<dbReference type="InterPro" id="IPR051162">
    <property type="entry name" value="T4SS_component"/>
</dbReference>
<name>A0AAC9SST6_ACEPA</name>
<dbReference type="AlphaFoldDB" id="A0AAC9SST6"/>
<proteinExistence type="predicted"/>
<dbReference type="InterPro" id="IPR043964">
    <property type="entry name" value="P-loop_TraG"/>
</dbReference>
<dbReference type="SUPFAM" id="SSF52540">
    <property type="entry name" value="P-loop containing nucleoside triphosphate hydrolases"/>
    <property type="match status" value="1"/>
</dbReference>
<dbReference type="PANTHER" id="PTHR30121">
    <property type="entry name" value="UNCHARACTERIZED PROTEIN YJGR-RELATED"/>
    <property type="match status" value="1"/>
</dbReference>
<organism evidence="2 3">
    <name type="scientific">Acetobacter pasteurianus subsp. pasteurianus</name>
    <dbReference type="NCBI Taxonomy" id="481145"/>
    <lineage>
        <taxon>Bacteria</taxon>
        <taxon>Pseudomonadati</taxon>
        <taxon>Pseudomonadota</taxon>
        <taxon>Alphaproteobacteria</taxon>
        <taxon>Acetobacterales</taxon>
        <taxon>Acetobacteraceae</taxon>
        <taxon>Acetobacter</taxon>
    </lineage>
</organism>
<evidence type="ECO:0000313" key="3">
    <source>
        <dbReference type="Proteomes" id="UP000196816"/>
    </source>
</evidence>
<feature type="domain" description="TraG P-loop" evidence="1">
    <location>
        <begin position="12"/>
        <end position="108"/>
    </location>
</feature>
<gene>
    <name evidence="2" type="ORF">S101468_02665</name>
</gene>
<dbReference type="Proteomes" id="UP000196816">
    <property type="component" value="Chromosome"/>
</dbReference>
<protein>
    <submittedName>
        <fullName evidence="2">Conjugal transfer protein TrbE part</fullName>
    </submittedName>
</protein>
<dbReference type="Pfam" id="PF19044">
    <property type="entry name" value="P-loop_TraG"/>
    <property type="match status" value="1"/>
</dbReference>
<dbReference type="PANTHER" id="PTHR30121:SF12">
    <property type="entry name" value="TYPE IV SECRETION SYSTEM PROTEIN CAGE"/>
    <property type="match status" value="1"/>
</dbReference>
<evidence type="ECO:0000259" key="1">
    <source>
        <dbReference type="Pfam" id="PF19044"/>
    </source>
</evidence>